<dbReference type="AlphaFoldDB" id="A0A178MSX9"/>
<accession>A0A178MSX9</accession>
<comment type="caution">
    <text evidence="6">The sequence shown here is derived from an EMBL/GenBank/DDBJ whole genome shotgun (WGS) entry which is preliminary data.</text>
</comment>
<name>A0A178MSX9_9PROT</name>
<dbReference type="InterPro" id="IPR001279">
    <property type="entry name" value="Metallo-B-lactamas"/>
</dbReference>
<dbReference type="SMART" id="SM00849">
    <property type="entry name" value="Lactamase_B"/>
    <property type="match status" value="1"/>
</dbReference>
<dbReference type="InterPro" id="IPR036866">
    <property type="entry name" value="RibonucZ/Hydroxyglut_hydro"/>
</dbReference>
<evidence type="ECO:0000256" key="2">
    <source>
        <dbReference type="ARBA" id="ARBA00022723"/>
    </source>
</evidence>
<dbReference type="Gene3D" id="3.60.15.10">
    <property type="entry name" value="Ribonuclease Z/Hydroxyacylglutathione hydrolase-like"/>
    <property type="match status" value="1"/>
</dbReference>
<gene>
    <name evidence="6" type="ORF">A6A04_16140</name>
</gene>
<keyword evidence="2" id="KW-0479">Metal-binding</keyword>
<proteinExistence type="predicted"/>
<comment type="cofactor">
    <cofactor evidence="1">
        <name>Zn(2+)</name>
        <dbReference type="ChEBI" id="CHEBI:29105"/>
    </cofactor>
</comment>
<evidence type="ECO:0000256" key="1">
    <source>
        <dbReference type="ARBA" id="ARBA00001947"/>
    </source>
</evidence>
<dbReference type="RefSeq" id="WP_068491547.1">
    <property type="nucleotide sequence ID" value="NZ_LWQT01000045.1"/>
</dbReference>
<keyword evidence="3 6" id="KW-0378">Hydrolase</keyword>
<protein>
    <submittedName>
        <fullName evidence="6">Zn-dependent hydrolase</fullName>
    </submittedName>
</protein>
<dbReference type="Proteomes" id="UP000078428">
    <property type="component" value="Unassembled WGS sequence"/>
</dbReference>
<dbReference type="GO" id="GO:0016787">
    <property type="term" value="F:hydrolase activity"/>
    <property type="evidence" value="ECO:0007669"/>
    <property type="project" value="UniProtKB-KW"/>
</dbReference>
<dbReference type="CDD" id="cd06262">
    <property type="entry name" value="metallo-hydrolase-like_MBL-fold"/>
    <property type="match status" value="1"/>
</dbReference>
<dbReference type="PANTHER" id="PTHR46233">
    <property type="entry name" value="HYDROXYACYLGLUTATHIONE HYDROLASE GLOC"/>
    <property type="match status" value="1"/>
</dbReference>
<sequence>MTHQHLGDFGDFSLSVVVTSPPWYENCFLVLHKPSKSLVVVDPGGDAERILDTIEQLDGKTEAIWLTHGHPDHLGAAHRLESELKVSTHAHADEMPVIAAASDLSRSFTGQPQQGPGSLSTFEGEPSLSLGGVPVRVIHTPGHTPGGVCFDFGTFVLTGDTLFRNGVGRTDLPGGSEQQLWASINRLLGLLGEETMLYSGHGPEWGVREARRWWRMVG</sequence>
<evidence type="ECO:0000256" key="3">
    <source>
        <dbReference type="ARBA" id="ARBA00022801"/>
    </source>
</evidence>
<feature type="domain" description="Metallo-beta-lactamase" evidence="5">
    <location>
        <begin position="24"/>
        <end position="201"/>
    </location>
</feature>
<dbReference type="OrthoDB" id="9802991at2"/>
<evidence type="ECO:0000313" key="7">
    <source>
        <dbReference type="Proteomes" id="UP000078428"/>
    </source>
</evidence>
<dbReference type="PANTHER" id="PTHR46233:SF3">
    <property type="entry name" value="HYDROXYACYLGLUTATHIONE HYDROLASE GLOC"/>
    <property type="match status" value="1"/>
</dbReference>
<reference evidence="6 7" key="1">
    <citation type="submission" date="2016-04" db="EMBL/GenBank/DDBJ databases">
        <title>Draft genome sequence of freshwater magnetotactic bacteria Magnetospirillum marisnigri SP-1 and Magnetospirillum moscoviense BB-1.</title>
        <authorList>
            <person name="Koziaeva V."/>
            <person name="Dziuba M.V."/>
            <person name="Ivanov T.M."/>
            <person name="Kuznetsov B."/>
            <person name="Grouzdev D.S."/>
        </authorList>
    </citation>
    <scope>NUCLEOTIDE SEQUENCE [LARGE SCALE GENOMIC DNA]</scope>
    <source>
        <strain evidence="6 7">SP-1</strain>
    </source>
</reference>
<dbReference type="SUPFAM" id="SSF56281">
    <property type="entry name" value="Metallo-hydrolase/oxidoreductase"/>
    <property type="match status" value="1"/>
</dbReference>
<organism evidence="6 7">
    <name type="scientific">Paramagnetospirillum marisnigri</name>
    <dbReference type="NCBI Taxonomy" id="1285242"/>
    <lineage>
        <taxon>Bacteria</taxon>
        <taxon>Pseudomonadati</taxon>
        <taxon>Pseudomonadota</taxon>
        <taxon>Alphaproteobacteria</taxon>
        <taxon>Rhodospirillales</taxon>
        <taxon>Magnetospirillaceae</taxon>
        <taxon>Paramagnetospirillum</taxon>
    </lineage>
</organism>
<dbReference type="STRING" id="1285242.A6A04_16140"/>
<dbReference type="InterPro" id="IPR051453">
    <property type="entry name" value="MBL_Glyoxalase_II"/>
</dbReference>
<dbReference type="EMBL" id="LWQT01000045">
    <property type="protein sequence ID" value="OAN51445.1"/>
    <property type="molecule type" value="Genomic_DNA"/>
</dbReference>
<evidence type="ECO:0000256" key="4">
    <source>
        <dbReference type="ARBA" id="ARBA00022833"/>
    </source>
</evidence>
<evidence type="ECO:0000313" key="6">
    <source>
        <dbReference type="EMBL" id="OAN51445.1"/>
    </source>
</evidence>
<keyword evidence="7" id="KW-1185">Reference proteome</keyword>
<evidence type="ECO:0000259" key="5">
    <source>
        <dbReference type="SMART" id="SM00849"/>
    </source>
</evidence>
<keyword evidence="4" id="KW-0862">Zinc</keyword>
<dbReference type="Pfam" id="PF00753">
    <property type="entry name" value="Lactamase_B"/>
    <property type="match status" value="1"/>
</dbReference>
<dbReference type="GO" id="GO:0046872">
    <property type="term" value="F:metal ion binding"/>
    <property type="evidence" value="ECO:0007669"/>
    <property type="project" value="UniProtKB-KW"/>
</dbReference>